<dbReference type="AlphaFoldDB" id="A0A2I0TJ48"/>
<accession>A0A2I0TJ48</accession>
<sequence length="128" mass="14613">MRLNKAKSKVLHLGQGNTQYQSGLGDEGTESSPEKKDLGTPVDEKLNMSQQSALTAQKPNCILGCIKRSMASRLREEILLLYYSLMRPHLVYCIHLWSPQYKKDMDLLEQFQRRATKMGWNTSPVKKG</sequence>
<feature type="region of interest" description="Disordered" evidence="1">
    <location>
        <begin position="1"/>
        <end position="42"/>
    </location>
</feature>
<protein>
    <recommendedName>
        <fullName evidence="4">Rna-directed dna polymerase from mobile element jockey-like</fullName>
    </recommendedName>
</protein>
<feature type="compositionally biased region" description="Basic and acidic residues" evidence="1">
    <location>
        <begin position="32"/>
        <end position="42"/>
    </location>
</feature>
<reference evidence="3" key="2">
    <citation type="submission" date="2017-12" db="EMBL/GenBank/DDBJ databases">
        <title>Genome sequence of the Bar-tailed Godwit (Limosa lapponica baueri).</title>
        <authorList>
            <person name="Lima N.C.B."/>
            <person name="Parody-Merino A.M."/>
            <person name="Battley P.F."/>
            <person name="Fidler A.E."/>
            <person name="Prosdocimi F."/>
        </authorList>
    </citation>
    <scope>NUCLEOTIDE SEQUENCE [LARGE SCALE GENOMIC DNA]</scope>
</reference>
<evidence type="ECO:0008006" key="4">
    <source>
        <dbReference type="Google" id="ProtNLM"/>
    </source>
</evidence>
<name>A0A2I0TJ48_LIMLA</name>
<dbReference type="PRINTS" id="PR01345">
    <property type="entry name" value="CERVTRCPTASE"/>
</dbReference>
<dbReference type="EMBL" id="KZ509661">
    <property type="protein sequence ID" value="PKU33847.1"/>
    <property type="molecule type" value="Genomic_DNA"/>
</dbReference>
<dbReference type="Proteomes" id="UP000233556">
    <property type="component" value="Unassembled WGS sequence"/>
</dbReference>
<dbReference type="OrthoDB" id="6152726at2759"/>
<keyword evidence="3" id="KW-1185">Reference proteome</keyword>
<feature type="compositionally biased region" description="Basic residues" evidence="1">
    <location>
        <begin position="1"/>
        <end position="10"/>
    </location>
</feature>
<evidence type="ECO:0000313" key="3">
    <source>
        <dbReference type="Proteomes" id="UP000233556"/>
    </source>
</evidence>
<reference evidence="3" key="1">
    <citation type="submission" date="2017-11" db="EMBL/GenBank/DDBJ databases">
        <authorList>
            <person name="Lima N.C."/>
            <person name="Parody-Merino A.M."/>
            <person name="Battley P.F."/>
            <person name="Fidler A.E."/>
            <person name="Prosdocimi F."/>
        </authorList>
    </citation>
    <scope>NUCLEOTIDE SEQUENCE [LARGE SCALE GENOMIC DNA]</scope>
</reference>
<gene>
    <name evidence="2" type="ORF">llap_15848</name>
</gene>
<evidence type="ECO:0000313" key="2">
    <source>
        <dbReference type="EMBL" id="PKU33847.1"/>
    </source>
</evidence>
<dbReference type="PANTHER" id="PTHR33332">
    <property type="entry name" value="REVERSE TRANSCRIPTASE DOMAIN-CONTAINING PROTEIN"/>
    <property type="match status" value="1"/>
</dbReference>
<organism evidence="2 3">
    <name type="scientific">Limosa lapponica baueri</name>
    <dbReference type="NCBI Taxonomy" id="1758121"/>
    <lineage>
        <taxon>Eukaryota</taxon>
        <taxon>Metazoa</taxon>
        <taxon>Chordata</taxon>
        <taxon>Craniata</taxon>
        <taxon>Vertebrata</taxon>
        <taxon>Euteleostomi</taxon>
        <taxon>Archelosauria</taxon>
        <taxon>Archosauria</taxon>
        <taxon>Dinosauria</taxon>
        <taxon>Saurischia</taxon>
        <taxon>Theropoda</taxon>
        <taxon>Coelurosauria</taxon>
        <taxon>Aves</taxon>
        <taxon>Neognathae</taxon>
        <taxon>Neoaves</taxon>
        <taxon>Charadriiformes</taxon>
        <taxon>Scolopacidae</taxon>
        <taxon>Limosa</taxon>
    </lineage>
</organism>
<proteinExistence type="predicted"/>
<evidence type="ECO:0000256" key="1">
    <source>
        <dbReference type="SAM" id="MobiDB-lite"/>
    </source>
</evidence>